<keyword evidence="1" id="KW-1277">Toxin-antitoxin system</keyword>
<evidence type="ECO:0000313" key="3">
    <source>
        <dbReference type="Proteomes" id="UP000321332"/>
    </source>
</evidence>
<evidence type="ECO:0000256" key="1">
    <source>
        <dbReference type="ARBA" id="ARBA00022649"/>
    </source>
</evidence>
<geneLocation type="plasmid" evidence="2 3">
    <name>unnamed1</name>
</geneLocation>
<dbReference type="Pfam" id="PF05016">
    <property type="entry name" value="ParE_toxin"/>
    <property type="match status" value="1"/>
</dbReference>
<sequence>MIFEVKITPQGETDLRGIYEYIAFELKVTMNATNQLNRLEEAIKKLDTFPEGYPRYPKEPWRSRGLRFMPVDNYLVYFIPHSHSGMVWIIRVMYRGRDIEHQLSDKIEY</sequence>
<reference evidence="2 3" key="1">
    <citation type="submission" date="2019-06" db="EMBL/GenBank/DDBJ databases">
        <title>Genome analyses of bacteria isolated from kimchi.</title>
        <authorList>
            <person name="Lee S."/>
            <person name="Ahn S."/>
            <person name="Roh S."/>
        </authorList>
    </citation>
    <scope>NUCLEOTIDE SEQUENCE [LARGE SCALE GENOMIC DNA]</scope>
    <source>
        <strain evidence="2 3">CBA3620</strain>
        <plasmid evidence="2 3">unnamed1</plasmid>
    </source>
</reference>
<evidence type="ECO:0000313" key="2">
    <source>
        <dbReference type="EMBL" id="QEA34163.1"/>
    </source>
</evidence>
<dbReference type="GeneID" id="61187731"/>
<dbReference type="Gene3D" id="3.30.2310.20">
    <property type="entry name" value="RelE-like"/>
    <property type="match status" value="1"/>
</dbReference>
<accession>A0AAE6IKX3</accession>
<dbReference type="InterPro" id="IPR035093">
    <property type="entry name" value="RelE/ParE_toxin_dom_sf"/>
</dbReference>
<dbReference type="RefSeq" id="WP_147000522.1">
    <property type="nucleotide sequence ID" value="NZ_CP042375.1"/>
</dbReference>
<protein>
    <submittedName>
        <fullName evidence="2">Type II toxin-antitoxin system RelE/ParE family toxin</fullName>
    </submittedName>
</protein>
<dbReference type="InterPro" id="IPR007712">
    <property type="entry name" value="RelE/ParE_toxin"/>
</dbReference>
<name>A0AAE6IKX3_LEUCA</name>
<proteinExistence type="predicted"/>
<dbReference type="EMBL" id="CP042375">
    <property type="protein sequence ID" value="QEA34163.1"/>
    <property type="molecule type" value="Genomic_DNA"/>
</dbReference>
<dbReference type="Proteomes" id="UP000321332">
    <property type="component" value="Plasmid unnamed1"/>
</dbReference>
<gene>
    <name evidence="2" type="ORF">FGL89_08195</name>
</gene>
<keyword evidence="2" id="KW-0614">Plasmid</keyword>
<organism evidence="2 3">
    <name type="scientific">Leuconostoc carnosum</name>
    <dbReference type="NCBI Taxonomy" id="1252"/>
    <lineage>
        <taxon>Bacteria</taxon>
        <taxon>Bacillati</taxon>
        <taxon>Bacillota</taxon>
        <taxon>Bacilli</taxon>
        <taxon>Lactobacillales</taxon>
        <taxon>Lactobacillaceae</taxon>
        <taxon>Leuconostoc</taxon>
    </lineage>
</organism>
<dbReference type="AlphaFoldDB" id="A0AAE6IKX3"/>